<dbReference type="InterPro" id="IPR000387">
    <property type="entry name" value="Tyr_Pase_dom"/>
</dbReference>
<dbReference type="Pfam" id="PF00102">
    <property type="entry name" value="Y_phosphatase"/>
    <property type="match status" value="1"/>
</dbReference>
<dbReference type="PRINTS" id="PR00700">
    <property type="entry name" value="PRTYPHPHTASE"/>
</dbReference>
<reference evidence="5" key="1">
    <citation type="submission" date="2020-09" db="EMBL/GenBank/DDBJ databases">
        <authorList>
            <person name="Kikuchi T."/>
        </authorList>
    </citation>
    <scope>NUCLEOTIDE SEQUENCE</scope>
    <source>
        <strain evidence="5">Ka4C1</strain>
    </source>
</reference>
<feature type="region of interest" description="Disordered" evidence="1">
    <location>
        <begin position="106"/>
        <end position="159"/>
    </location>
</feature>
<feature type="domain" description="Tyrosine specific protein phosphatases" evidence="4">
    <location>
        <begin position="347"/>
        <end position="416"/>
    </location>
</feature>
<comment type="caution">
    <text evidence="5">The sequence shown here is derived from an EMBL/GenBank/DDBJ whole genome shotgun (WGS) entry which is preliminary data.</text>
</comment>
<evidence type="ECO:0000256" key="2">
    <source>
        <dbReference type="SAM" id="Phobius"/>
    </source>
</evidence>
<dbReference type="Proteomes" id="UP000659654">
    <property type="component" value="Unassembled WGS sequence"/>
</dbReference>
<keyword evidence="2" id="KW-0812">Transmembrane</keyword>
<organism evidence="5 6">
    <name type="scientific">Bursaphelenchus xylophilus</name>
    <name type="common">Pinewood nematode worm</name>
    <name type="synonym">Aphelenchoides xylophilus</name>
    <dbReference type="NCBI Taxonomy" id="6326"/>
    <lineage>
        <taxon>Eukaryota</taxon>
        <taxon>Metazoa</taxon>
        <taxon>Ecdysozoa</taxon>
        <taxon>Nematoda</taxon>
        <taxon>Chromadorea</taxon>
        <taxon>Rhabditida</taxon>
        <taxon>Tylenchina</taxon>
        <taxon>Tylenchomorpha</taxon>
        <taxon>Aphelenchoidea</taxon>
        <taxon>Aphelenchoididae</taxon>
        <taxon>Bursaphelenchus</taxon>
    </lineage>
</organism>
<dbReference type="CDD" id="cd00047">
    <property type="entry name" value="PTPc"/>
    <property type="match status" value="1"/>
</dbReference>
<evidence type="ECO:0000259" key="4">
    <source>
        <dbReference type="PROSITE" id="PS50056"/>
    </source>
</evidence>
<dbReference type="InterPro" id="IPR029021">
    <property type="entry name" value="Prot-tyrosine_phosphatase-like"/>
</dbReference>
<feature type="domain" description="Tyrosine-protein phosphatase" evidence="3">
    <location>
        <begin position="164"/>
        <end position="425"/>
    </location>
</feature>
<dbReference type="InterPro" id="IPR050348">
    <property type="entry name" value="Protein-Tyr_Phosphatase"/>
</dbReference>
<dbReference type="InterPro" id="IPR000242">
    <property type="entry name" value="PTP_cat"/>
</dbReference>
<accession>A0A7I8XI30</accession>
<evidence type="ECO:0000313" key="5">
    <source>
        <dbReference type="EMBL" id="CAD5209806.1"/>
    </source>
</evidence>
<dbReference type="AlphaFoldDB" id="A0A7I8XI30"/>
<keyword evidence="2" id="KW-0472">Membrane</keyword>
<dbReference type="SMART" id="SM00404">
    <property type="entry name" value="PTPc_motif"/>
    <property type="match status" value="1"/>
</dbReference>
<evidence type="ECO:0000313" key="6">
    <source>
        <dbReference type="Proteomes" id="UP000659654"/>
    </source>
</evidence>
<evidence type="ECO:0000256" key="1">
    <source>
        <dbReference type="SAM" id="MobiDB-lite"/>
    </source>
</evidence>
<keyword evidence="6" id="KW-1185">Reference proteome</keyword>
<dbReference type="OrthoDB" id="8609993at2759"/>
<dbReference type="PANTHER" id="PTHR19134:SF559">
    <property type="entry name" value="TYROSINE-PROTEIN PHOSPHATASE DOMAIN-CONTAINING PROTEIN"/>
    <property type="match status" value="1"/>
</dbReference>
<dbReference type="PROSITE" id="PS50055">
    <property type="entry name" value="TYR_PHOSPHATASE_PTP"/>
    <property type="match status" value="1"/>
</dbReference>
<dbReference type="SMART" id="SM00194">
    <property type="entry name" value="PTPc"/>
    <property type="match status" value="1"/>
</dbReference>
<feature type="compositionally biased region" description="Basic and acidic residues" evidence="1">
    <location>
        <begin position="149"/>
        <end position="159"/>
    </location>
</feature>
<dbReference type="SMR" id="A0A7I8XI30"/>
<gene>
    <name evidence="5" type="ORF">BXYJ_LOCUS1619</name>
</gene>
<proteinExistence type="predicted"/>
<dbReference type="InterPro" id="IPR016130">
    <property type="entry name" value="Tyr_Pase_AS"/>
</dbReference>
<dbReference type="EMBL" id="CAJFDI010000001">
    <property type="protein sequence ID" value="CAD5209806.1"/>
    <property type="molecule type" value="Genomic_DNA"/>
</dbReference>
<protein>
    <submittedName>
        <fullName evidence="5">(pine wood nematode) hypothetical protein</fullName>
    </submittedName>
</protein>
<dbReference type="Gene3D" id="3.90.190.10">
    <property type="entry name" value="Protein tyrosine phosphatase superfamily"/>
    <property type="match status" value="1"/>
</dbReference>
<name>A0A7I8XI30_BURXY</name>
<dbReference type="Proteomes" id="UP000582659">
    <property type="component" value="Unassembled WGS sequence"/>
</dbReference>
<sequence>MPENAELALIFLLVGLGLVLVVLVTVGILLYSWQRQRKRVHINKTSIPEKFDIESVFHKEKNPSYYLPSPIPLSPKEALRSPESPHAPKTESDGALCSIVVVQEVSEHSPTSPSPPQRPQSPAETLSIQVEEKPKPPRPHLKNLNMNRSSDRMEKVQENENERLYDEYEKVARNNTTFSMEVSQLHKNMRKNRFYDVLPYDYNRVILKGPEDYINASYIKDNKGRLRFIACQGPIGENETIGGRRDATIYDFWKLIWEQKVDCIVCLTQCVENLRPKCGMYWPEYAGEDIQIDDQMSMNLYCYTEDEISFQREIWLEKKGQGTRKVIQWQFKEWRDATVPAEAENLLAFLEAVRASNRKFPVLVHCSAGVGRTGVYIGLEFLLDCLAEETVIDVAKTVVELRNQRGNMVQNGEQYIAMYEVIALAIRKKSRAIG</sequence>
<dbReference type="InterPro" id="IPR003595">
    <property type="entry name" value="Tyr_Pase_cat"/>
</dbReference>
<feature type="transmembrane region" description="Helical" evidence="2">
    <location>
        <begin position="6"/>
        <end position="31"/>
    </location>
</feature>
<dbReference type="PANTHER" id="PTHR19134">
    <property type="entry name" value="RECEPTOR-TYPE TYROSINE-PROTEIN PHOSPHATASE"/>
    <property type="match status" value="1"/>
</dbReference>
<dbReference type="SUPFAM" id="SSF52799">
    <property type="entry name" value="(Phosphotyrosine protein) phosphatases II"/>
    <property type="match status" value="1"/>
</dbReference>
<dbReference type="GO" id="GO:0004725">
    <property type="term" value="F:protein tyrosine phosphatase activity"/>
    <property type="evidence" value="ECO:0007669"/>
    <property type="project" value="InterPro"/>
</dbReference>
<evidence type="ECO:0000259" key="3">
    <source>
        <dbReference type="PROSITE" id="PS50055"/>
    </source>
</evidence>
<dbReference type="PROSITE" id="PS50056">
    <property type="entry name" value="TYR_PHOSPHATASE_2"/>
    <property type="match status" value="1"/>
</dbReference>
<dbReference type="EMBL" id="CAJFCV020000001">
    <property type="protein sequence ID" value="CAG9085165.1"/>
    <property type="molecule type" value="Genomic_DNA"/>
</dbReference>
<dbReference type="PROSITE" id="PS00383">
    <property type="entry name" value="TYR_PHOSPHATASE_1"/>
    <property type="match status" value="1"/>
</dbReference>
<keyword evidence="2" id="KW-1133">Transmembrane helix</keyword>